<feature type="transmembrane region" description="Helical" evidence="1">
    <location>
        <begin position="31"/>
        <end position="49"/>
    </location>
</feature>
<proteinExistence type="predicted"/>
<evidence type="ECO:0000313" key="2">
    <source>
        <dbReference type="EMBL" id="GAA4760215.1"/>
    </source>
</evidence>
<keyword evidence="1" id="KW-1133">Transmembrane helix</keyword>
<evidence type="ECO:0008006" key="4">
    <source>
        <dbReference type="Google" id="ProtNLM"/>
    </source>
</evidence>
<gene>
    <name evidence="2" type="ORF">GCM10023350_53070</name>
</gene>
<dbReference type="Proteomes" id="UP001499882">
    <property type="component" value="Unassembled WGS sequence"/>
</dbReference>
<reference evidence="3" key="1">
    <citation type="journal article" date="2019" name="Int. J. Syst. Evol. Microbiol.">
        <title>The Global Catalogue of Microorganisms (GCM) 10K type strain sequencing project: providing services to taxonomists for standard genome sequencing and annotation.</title>
        <authorList>
            <consortium name="The Broad Institute Genomics Platform"/>
            <consortium name="The Broad Institute Genome Sequencing Center for Infectious Disease"/>
            <person name="Wu L."/>
            <person name="Ma J."/>
        </authorList>
    </citation>
    <scope>NUCLEOTIDE SEQUENCE [LARGE SCALE GENOMIC DNA]</scope>
    <source>
        <strain evidence="3">JCM 18532</strain>
    </source>
</reference>
<dbReference type="RefSeq" id="WP_345530173.1">
    <property type="nucleotide sequence ID" value="NZ_BAABKN010000041.1"/>
</dbReference>
<keyword evidence="1" id="KW-0472">Membrane</keyword>
<evidence type="ECO:0000256" key="1">
    <source>
        <dbReference type="SAM" id="Phobius"/>
    </source>
</evidence>
<name>A0ABP8ZMU5_9ACTN</name>
<comment type="caution">
    <text evidence="2">The sequence shown here is derived from an EMBL/GenBank/DDBJ whole genome shotgun (WGS) entry which is preliminary data.</text>
</comment>
<evidence type="ECO:0000313" key="3">
    <source>
        <dbReference type="Proteomes" id="UP001499882"/>
    </source>
</evidence>
<feature type="transmembrane region" description="Helical" evidence="1">
    <location>
        <begin position="58"/>
        <end position="78"/>
    </location>
</feature>
<accession>A0ABP8ZMU5</accession>
<protein>
    <recommendedName>
        <fullName evidence="4">Peptidase</fullName>
    </recommendedName>
</protein>
<keyword evidence="1" id="KW-0812">Transmembrane</keyword>
<organism evidence="2 3">
    <name type="scientific">Nocardioides endophyticus</name>
    <dbReference type="NCBI Taxonomy" id="1353775"/>
    <lineage>
        <taxon>Bacteria</taxon>
        <taxon>Bacillati</taxon>
        <taxon>Actinomycetota</taxon>
        <taxon>Actinomycetes</taxon>
        <taxon>Propionibacteriales</taxon>
        <taxon>Nocardioidaceae</taxon>
        <taxon>Nocardioides</taxon>
    </lineage>
</organism>
<sequence length="152" mass="16399">MAGKYDLALEEARRELSRQSADLSSLRDRSVTLLGIGGTLASILGGLAIRDGREISPFTVAAVGAFCALSTVTVVVLWPRKVEFGQNPSMIIKAADVPGATTDDLVKHLAEQMNAQYGINKPKVDDLVWWYCGAVVLFVVEVVALLLDLRGR</sequence>
<dbReference type="EMBL" id="BAABKN010000041">
    <property type="protein sequence ID" value="GAA4760215.1"/>
    <property type="molecule type" value="Genomic_DNA"/>
</dbReference>
<feature type="transmembrane region" description="Helical" evidence="1">
    <location>
        <begin position="128"/>
        <end position="147"/>
    </location>
</feature>
<keyword evidence="3" id="KW-1185">Reference proteome</keyword>